<name>A0A7J5AZM4_9MICO</name>
<gene>
    <name evidence="2" type="ORF">F8O03_17510</name>
</gene>
<evidence type="ECO:0000256" key="1">
    <source>
        <dbReference type="SAM" id="MobiDB-lite"/>
    </source>
</evidence>
<feature type="region of interest" description="Disordered" evidence="1">
    <location>
        <begin position="1"/>
        <end position="35"/>
    </location>
</feature>
<dbReference type="AlphaFoldDB" id="A0A7J5AZM4"/>
<keyword evidence="3" id="KW-1185">Reference proteome</keyword>
<dbReference type="EMBL" id="WBJX01000008">
    <property type="protein sequence ID" value="KAB1636060.1"/>
    <property type="molecule type" value="Genomic_DNA"/>
</dbReference>
<protein>
    <submittedName>
        <fullName evidence="2">DUF4913 domain-containing protein</fullName>
    </submittedName>
</protein>
<proteinExistence type="predicted"/>
<evidence type="ECO:0000313" key="2">
    <source>
        <dbReference type="EMBL" id="KAB1636060.1"/>
    </source>
</evidence>
<evidence type="ECO:0000313" key="3">
    <source>
        <dbReference type="Proteomes" id="UP000490386"/>
    </source>
</evidence>
<dbReference type="Pfam" id="PF16259">
    <property type="entry name" value="DUF4913"/>
    <property type="match status" value="1"/>
</dbReference>
<comment type="caution">
    <text evidence="2">The sequence shown here is derived from an EMBL/GenBank/DDBJ whole genome shotgun (WGS) entry which is preliminary data.</text>
</comment>
<sequence length="148" mass="17263">MRGRCCVTDWGEDEPELDAAFAPDPDDETSAEPEPRKTYYANLDEFVRLYLREAYARPINGRTRVWAAEWWKYPEAVIRLDALWRAWEHLRLEPRTGMSVWFRDHADHHMQVLMDPDGPFSAADPTSATNLATRGQRLPYDPPPTKLY</sequence>
<accession>A0A7J5AZM4</accession>
<dbReference type="InterPro" id="IPR032584">
    <property type="entry name" value="DUF4913"/>
</dbReference>
<dbReference type="OrthoDB" id="4570343at2"/>
<organism evidence="2 3">
    <name type="scientific">Pseudoclavibacter terrae</name>
    <dbReference type="NCBI Taxonomy" id="1530195"/>
    <lineage>
        <taxon>Bacteria</taxon>
        <taxon>Bacillati</taxon>
        <taxon>Actinomycetota</taxon>
        <taxon>Actinomycetes</taxon>
        <taxon>Micrococcales</taxon>
        <taxon>Microbacteriaceae</taxon>
        <taxon>Pseudoclavibacter</taxon>
    </lineage>
</organism>
<reference evidence="2 3" key="1">
    <citation type="submission" date="2019-09" db="EMBL/GenBank/DDBJ databases">
        <title>Phylogeny of genus Pseudoclavibacter and closely related genus.</title>
        <authorList>
            <person name="Li Y."/>
        </authorList>
    </citation>
    <scope>NUCLEOTIDE SEQUENCE [LARGE SCALE GENOMIC DNA]</scope>
    <source>
        <strain evidence="2 3">THG-MD12</strain>
    </source>
</reference>
<dbReference type="Proteomes" id="UP000490386">
    <property type="component" value="Unassembled WGS sequence"/>
</dbReference>